<organism evidence="3 4">
    <name type="scientific">Rickenella mellea</name>
    <dbReference type="NCBI Taxonomy" id="50990"/>
    <lineage>
        <taxon>Eukaryota</taxon>
        <taxon>Fungi</taxon>
        <taxon>Dikarya</taxon>
        <taxon>Basidiomycota</taxon>
        <taxon>Agaricomycotina</taxon>
        <taxon>Agaricomycetes</taxon>
        <taxon>Hymenochaetales</taxon>
        <taxon>Rickenellaceae</taxon>
        <taxon>Rickenella</taxon>
    </lineage>
</organism>
<keyword evidence="1" id="KW-0472">Membrane</keyword>
<proteinExistence type="predicted"/>
<protein>
    <recommendedName>
        <fullName evidence="2">DUF6533 domain-containing protein</fullName>
    </recommendedName>
</protein>
<evidence type="ECO:0000313" key="4">
    <source>
        <dbReference type="Proteomes" id="UP000294933"/>
    </source>
</evidence>
<keyword evidence="4" id="KW-1185">Reference proteome</keyword>
<evidence type="ECO:0000259" key="2">
    <source>
        <dbReference type="Pfam" id="PF20151"/>
    </source>
</evidence>
<dbReference type="OrthoDB" id="2686513at2759"/>
<evidence type="ECO:0000313" key="3">
    <source>
        <dbReference type="EMBL" id="TDL15688.1"/>
    </source>
</evidence>
<feature type="transmembrane region" description="Helical" evidence="1">
    <location>
        <begin position="58"/>
        <end position="81"/>
    </location>
</feature>
<dbReference type="Proteomes" id="UP000294933">
    <property type="component" value="Unassembled WGS sequence"/>
</dbReference>
<gene>
    <name evidence="3" type="ORF">BD410DRAFT_100207</name>
</gene>
<dbReference type="InterPro" id="IPR045340">
    <property type="entry name" value="DUF6533"/>
</dbReference>
<feature type="domain" description="DUF6533" evidence="2">
    <location>
        <begin position="26"/>
        <end position="70"/>
    </location>
</feature>
<accession>A0A4Y7PKQ5</accession>
<dbReference type="VEuPathDB" id="FungiDB:BD410DRAFT_100207"/>
<keyword evidence="1" id="KW-0812">Transmembrane</keyword>
<reference evidence="3 4" key="1">
    <citation type="submission" date="2018-06" db="EMBL/GenBank/DDBJ databases">
        <title>A transcriptomic atlas of mushroom development highlights an independent origin of complex multicellularity.</title>
        <authorList>
            <consortium name="DOE Joint Genome Institute"/>
            <person name="Krizsan K."/>
            <person name="Almasi E."/>
            <person name="Merenyi Z."/>
            <person name="Sahu N."/>
            <person name="Viragh M."/>
            <person name="Koszo T."/>
            <person name="Mondo S."/>
            <person name="Kiss B."/>
            <person name="Balint B."/>
            <person name="Kues U."/>
            <person name="Barry K."/>
            <person name="Hegedus J.C."/>
            <person name="Henrissat B."/>
            <person name="Johnson J."/>
            <person name="Lipzen A."/>
            <person name="Ohm R."/>
            <person name="Nagy I."/>
            <person name="Pangilinan J."/>
            <person name="Yan J."/>
            <person name="Xiong Y."/>
            <person name="Grigoriev I.V."/>
            <person name="Hibbett D.S."/>
            <person name="Nagy L.G."/>
        </authorList>
    </citation>
    <scope>NUCLEOTIDE SEQUENCE [LARGE SCALE GENOMIC DNA]</scope>
    <source>
        <strain evidence="3 4">SZMC22713</strain>
    </source>
</reference>
<feature type="transmembrane region" description="Helical" evidence="1">
    <location>
        <begin position="20"/>
        <end position="37"/>
    </location>
</feature>
<keyword evidence="1" id="KW-1133">Transmembrane helix</keyword>
<evidence type="ECO:0000256" key="1">
    <source>
        <dbReference type="SAM" id="Phobius"/>
    </source>
</evidence>
<dbReference type="EMBL" id="ML170266">
    <property type="protein sequence ID" value="TDL15688.1"/>
    <property type="molecule type" value="Genomic_DNA"/>
</dbReference>
<dbReference type="AlphaFoldDB" id="A0A4Y7PKQ5"/>
<name>A0A4Y7PKQ5_9AGAM</name>
<dbReference type="STRING" id="50990.A0A4Y7PKQ5"/>
<dbReference type="Pfam" id="PF20151">
    <property type="entry name" value="DUF6533"/>
    <property type="match status" value="1"/>
</dbReference>
<sequence length="139" mass="15787">MNDTSLNARGVPFAFDSIHQILNLQYLSLASITILYYDHIMTLPTEIERIWRPKLSPVSVIFLLNRYIACIGYVPIIFFFFNSPLDSKPYVRLWACTRQSNELTSCSRCLLFSRYPGVLSCISQILIGGSLSSLCSSYS</sequence>